<evidence type="ECO:0000313" key="3">
    <source>
        <dbReference type="Proteomes" id="UP000050525"/>
    </source>
</evidence>
<keyword evidence="1" id="KW-1133">Transmembrane helix</keyword>
<sequence>MAADPEDSSVPLLRDPEDSPVTLALTCLGKLVLSALPVACVAVGAVYLRQCPCQPLVPVYLLGMGVVALLSLMLTCLPCGDGAEPPPVKPGVWGCHALFLLFLFAWFIAGNVWVYSIYPPEYVAIGNPHFCHRGLYLFAFWLTTGAYIALGLALLLALGATACLLLLRTRLPWARHADYP</sequence>
<keyword evidence="1" id="KW-0812">Transmembrane</keyword>
<protein>
    <recommendedName>
        <fullName evidence="4">Transmembrane protein 272</fullName>
    </recommendedName>
</protein>
<dbReference type="PANTHER" id="PTHR33444">
    <property type="entry name" value="SI:DKEY-19B23.12-RELATED"/>
    <property type="match status" value="1"/>
</dbReference>
<feature type="transmembrane region" description="Helical" evidence="1">
    <location>
        <begin position="21"/>
        <end position="47"/>
    </location>
</feature>
<reference evidence="2 3" key="1">
    <citation type="journal article" date="2012" name="Genome Biol.">
        <title>Sequencing three crocodilian genomes to illuminate the evolution of archosaurs and amniotes.</title>
        <authorList>
            <person name="St John J.A."/>
            <person name="Braun E.L."/>
            <person name="Isberg S.R."/>
            <person name="Miles L.G."/>
            <person name="Chong A.Y."/>
            <person name="Gongora J."/>
            <person name="Dalzell P."/>
            <person name="Moran C."/>
            <person name="Bed'hom B."/>
            <person name="Abzhanov A."/>
            <person name="Burgess S.C."/>
            <person name="Cooksey A.M."/>
            <person name="Castoe T.A."/>
            <person name="Crawford N.G."/>
            <person name="Densmore L.D."/>
            <person name="Drew J.C."/>
            <person name="Edwards S.V."/>
            <person name="Faircloth B.C."/>
            <person name="Fujita M.K."/>
            <person name="Greenwold M.J."/>
            <person name="Hoffmann F.G."/>
            <person name="Howard J.M."/>
            <person name="Iguchi T."/>
            <person name="Janes D.E."/>
            <person name="Khan S.Y."/>
            <person name="Kohno S."/>
            <person name="de Koning A.J."/>
            <person name="Lance S.L."/>
            <person name="McCarthy F.M."/>
            <person name="McCormack J.E."/>
            <person name="Merchant M.E."/>
            <person name="Peterson D.G."/>
            <person name="Pollock D.D."/>
            <person name="Pourmand N."/>
            <person name="Raney B.J."/>
            <person name="Roessler K.A."/>
            <person name="Sanford J.R."/>
            <person name="Sawyer R.H."/>
            <person name="Schmidt C.J."/>
            <person name="Triplett E.W."/>
            <person name="Tuberville T.D."/>
            <person name="Venegas-Anaya M."/>
            <person name="Howard J.T."/>
            <person name="Jarvis E.D."/>
            <person name="Guillette L.J.Jr."/>
            <person name="Glenn T.C."/>
            <person name="Green R.E."/>
            <person name="Ray D.A."/>
        </authorList>
    </citation>
    <scope>NUCLEOTIDE SEQUENCE [LARGE SCALE GENOMIC DNA]</scope>
    <source>
        <strain evidence="2">KSC_2009_1</strain>
    </source>
</reference>
<comment type="caution">
    <text evidence="2">The sequence shown here is derived from an EMBL/GenBank/DDBJ whole genome shotgun (WGS) entry which is preliminary data.</text>
</comment>
<dbReference type="AlphaFoldDB" id="A0A151MCN3"/>
<evidence type="ECO:0000313" key="2">
    <source>
        <dbReference type="EMBL" id="KYO22239.1"/>
    </source>
</evidence>
<feature type="transmembrane region" description="Helical" evidence="1">
    <location>
        <begin position="92"/>
        <end position="118"/>
    </location>
</feature>
<keyword evidence="3" id="KW-1185">Reference proteome</keyword>
<dbReference type="PhylomeDB" id="A0A151MCN3"/>
<gene>
    <name evidence="2" type="ORF">Y1Q_0013411</name>
</gene>
<dbReference type="Proteomes" id="UP000050525">
    <property type="component" value="Unassembled WGS sequence"/>
</dbReference>
<dbReference type="PANTHER" id="PTHR33444:SF10">
    <property type="entry name" value="NOVEL PROTEIN"/>
    <property type="match status" value="1"/>
</dbReference>
<dbReference type="InterPro" id="IPR040350">
    <property type="entry name" value="TMEM272"/>
</dbReference>
<proteinExistence type="predicted"/>
<feature type="transmembrane region" description="Helical" evidence="1">
    <location>
        <begin position="59"/>
        <end position="80"/>
    </location>
</feature>
<evidence type="ECO:0008006" key="4">
    <source>
        <dbReference type="Google" id="ProtNLM"/>
    </source>
</evidence>
<evidence type="ECO:0000256" key="1">
    <source>
        <dbReference type="SAM" id="Phobius"/>
    </source>
</evidence>
<keyword evidence="1" id="KW-0472">Membrane</keyword>
<accession>A0A151MCN3</accession>
<dbReference type="EMBL" id="AKHW03006236">
    <property type="protein sequence ID" value="KYO22239.1"/>
    <property type="molecule type" value="Genomic_DNA"/>
</dbReference>
<dbReference type="OrthoDB" id="6157510at2759"/>
<name>A0A151MCN3_ALLMI</name>
<feature type="transmembrane region" description="Helical" evidence="1">
    <location>
        <begin position="138"/>
        <end position="167"/>
    </location>
</feature>
<organism evidence="2 3">
    <name type="scientific">Alligator mississippiensis</name>
    <name type="common">American alligator</name>
    <dbReference type="NCBI Taxonomy" id="8496"/>
    <lineage>
        <taxon>Eukaryota</taxon>
        <taxon>Metazoa</taxon>
        <taxon>Chordata</taxon>
        <taxon>Craniata</taxon>
        <taxon>Vertebrata</taxon>
        <taxon>Euteleostomi</taxon>
        <taxon>Archelosauria</taxon>
        <taxon>Archosauria</taxon>
        <taxon>Crocodylia</taxon>
        <taxon>Alligatoridae</taxon>
        <taxon>Alligatorinae</taxon>
        <taxon>Alligator</taxon>
    </lineage>
</organism>